<evidence type="ECO:0000256" key="7">
    <source>
        <dbReference type="ARBA" id="ARBA00022692"/>
    </source>
</evidence>
<evidence type="ECO:0000256" key="10">
    <source>
        <dbReference type="ARBA" id="ARBA00024973"/>
    </source>
</evidence>
<accession>K9ANT8</accession>
<evidence type="ECO:0000259" key="12">
    <source>
        <dbReference type="Pfam" id="PF02687"/>
    </source>
</evidence>
<feature type="transmembrane region" description="Helical" evidence="11">
    <location>
        <begin position="227"/>
        <end position="249"/>
    </location>
</feature>
<dbReference type="Proteomes" id="UP000009885">
    <property type="component" value="Unassembled WGS sequence"/>
</dbReference>
<dbReference type="AlphaFoldDB" id="K9ANT8"/>
<evidence type="ECO:0000256" key="8">
    <source>
        <dbReference type="ARBA" id="ARBA00022989"/>
    </source>
</evidence>
<keyword evidence="6" id="KW-1003">Cell membrane</keyword>
<comment type="caution">
    <text evidence="13">The sequence shown here is derived from an EMBL/GenBank/DDBJ whole genome shotgun (WGS) entry which is preliminary data.</text>
</comment>
<evidence type="ECO:0000256" key="11">
    <source>
        <dbReference type="SAM" id="Phobius"/>
    </source>
</evidence>
<comment type="similarity">
    <text evidence="2">Belongs to the ABC-4 integral membrane protein family. HrtB subfamily.</text>
</comment>
<keyword evidence="5" id="KW-0813">Transport</keyword>
<dbReference type="PANTHER" id="PTHR43738">
    <property type="entry name" value="ABC TRANSPORTER, MEMBRANE PROTEIN"/>
    <property type="match status" value="1"/>
</dbReference>
<dbReference type="EMBL" id="AMSQ01000005">
    <property type="protein sequence ID" value="EKU49058.1"/>
    <property type="molecule type" value="Genomic_DNA"/>
</dbReference>
<dbReference type="RefSeq" id="WP_009382949.1">
    <property type="nucleotide sequence ID" value="NZ_AMSQ01000005.1"/>
</dbReference>
<keyword evidence="7 11" id="KW-0812">Transmembrane</keyword>
<dbReference type="eggNOG" id="COG0577">
    <property type="taxonomic scope" value="Bacteria"/>
</dbReference>
<evidence type="ECO:0000256" key="4">
    <source>
        <dbReference type="ARBA" id="ARBA00016962"/>
    </source>
</evidence>
<evidence type="ECO:0000256" key="1">
    <source>
        <dbReference type="ARBA" id="ARBA00004651"/>
    </source>
</evidence>
<comment type="function">
    <text evidence="10">Part of the ABC transporter complex hrt involved in hemin import. Responsible for the translocation of the substrate across the membrane.</text>
</comment>
<dbReference type="GO" id="GO:0005886">
    <property type="term" value="C:plasma membrane"/>
    <property type="evidence" value="ECO:0007669"/>
    <property type="project" value="UniProtKB-SubCell"/>
</dbReference>
<feature type="transmembrane region" description="Helical" evidence="11">
    <location>
        <begin position="311"/>
        <end position="333"/>
    </location>
</feature>
<sequence length="348" mass="38474">MKLALKELKFYKFKYMLITLIVILLATMVLFISGLVQGLGRENISMIDEFKSEKFIVHDDSEDQLTKSKITPEQQKKIEDEIGGKPMKSTMQALSKGDFKEDVMFVSLPDNERPSLESGDYPKEKNEVVLNKKIKAEGVEIGDEVKLKDADKTLKVSGFFNDAMYSHSSVGLLSEDMMDDIKPVQTSMYPVKNGDVDKVKDIDGVHVVSKKDLTDAIPSYQAEQAPLTMMIASLFIITAIVLTAFFYVMTIQKTSEIGILKAIGIKTSHLLMTLLMQIVFITVLGTVISLLIILGLSAIMPITMPFHITPLIMGGVFLIFIVVAIIGALLSIIRVFKIDAIEAIGGAN</sequence>
<comment type="subunit">
    <text evidence="3">The complex is composed of two ATP-binding proteins (HrtA), two transmembrane proteins (HrtB) and a solute-binding protein.</text>
</comment>
<name>K9ANT8_9STAP</name>
<evidence type="ECO:0000256" key="3">
    <source>
        <dbReference type="ARBA" id="ARBA00011131"/>
    </source>
</evidence>
<feature type="domain" description="ABC3 transporter permease C-terminal" evidence="12">
    <location>
        <begin position="229"/>
        <end position="339"/>
    </location>
</feature>
<dbReference type="PATRIC" id="fig|1229783.3.peg.930"/>
<dbReference type="InterPro" id="IPR003838">
    <property type="entry name" value="ABC3_permease_C"/>
</dbReference>
<dbReference type="Pfam" id="PF02687">
    <property type="entry name" value="FtsX"/>
    <property type="match status" value="1"/>
</dbReference>
<keyword evidence="9 11" id="KW-0472">Membrane</keyword>
<evidence type="ECO:0000256" key="6">
    <source>
        <dbReference type="ARBA" id="ARBA00022475"/>
    </source>
</evidence>
<evidence type="ECO:0000256" key="5">
    <source>
        <dbReference type="ARBA" id="ARBA00022448"/>
    </source>
</evidence>
<evidence type="ECO:0000313" key="14">
    <source>
        <dbReference type="Proteomes" id="UP000009885"/>
    </source>
</evidence>
<dbReference type="STRING" id="1229783.C273_04615"/>
<dbReference type="OrthoDB" id="384327at2"/>
<evidence type="ECO:0000313" key="13">
    <source>
        <dbReference type="EMBL" id="EKU49058.1"/>
    </source>
</evidence>
<dbReference type="PANTHER" id="PTHR43738:SF1">
    <property type="entry name" value="HEMIN TRANSPORT SYSTEM PERMEASE PROTEIN HRTB-RELATED"/>
    <property type="match status" value="1"/>
</dbReference>
<dbReference type="InterPro" id="IPR051125">
    <property type="entry name" value="ABC-4/HrtB_transporter"/>
</dbReference>
<reference evidence="13 14" key="1">
    <citation type="journal article" date="2013" name="Genome Announc.">
        <title>Genome Sequence of Staphylococcus massiliensis Strain S46, Isolated from the Surface of Healthy Human Skin.</title>
        <authorList>
            <person name="Srivastav R."/>
            <person name="Singh A."/>
            <person name="Jangir P.K."/>
            <person name="Kumari C."/>
            <person name="Muduli S."/>
            <person name="Sharma R."/>
        </authorList>
    </citation>
    <scope>NUCLEOTIDE SEQUENCE [LARGE SCALE GENOMIC DNA]</scope>
    <source>
        <strain evidence="13 14">S46</strain>
    </source>
</reference>
<keyword evidence="8 11" id="KW-1133">Transmembrane helix</keyword>
<evidence type="ECO:0000256" key="9">
    <source>
        <dbReference type="ARBA" id="ARBA00023136"/>
    </source>
</evidence>
<gene>
    <name evidence="13" type="ORF">C273_04615</name>
</gene>
<evidence type="ECO:0000256" key="2">
    <source>
        <dbReference type="ARBA" id="ARBA00008697"/>
    </source>
</evidence>
<protein>
    <recommendedName>
        <fullName evidence="4">Putative hemin transport system permease protein HrtB</fullName>
    </recommendedName>
</protein>
<feature type="transmembrane region" description="Helical" evidence="11">
    <location>
        <begin position="270"/>
        <end position="299"/>
    </location>
</feature>
<organism evidence="13 14">
    <name type="scientific">Staphylococcus massiliensis S46</name>
    <dbReference type="NCBI Taxonomy" id="1229783"/>
    <lineage>
        <taxon>Bacteria</taxon>
        <taxon>Bacillati</taxon>
        <taxon>Bacillota</taxon>
        <taxon>Bacilli</taxon>
        <taxon>Bacillales</taxon>
        <taxon>Staphylococcaceae</taxon>
        <taxon>Staphylococcus</taxon>
    </lineage>
</organism>
<comment type="subcellular location">
    <subcellularLocation>
        <location evidence="1">Cell membrane</location>
        <topology evidence="1">Multi-pass membrane protein</topology>
    </subcellularLocation>
</comment>
<keyword evidence="14" id="KW-1185">Reference proteome</keyword>
<proteinExistence type="inferred from homology"/>